<evidence type="ECO:0000256" key="1">
    <source>
        <dbReference type="SAM" id="MobiDB-lite"/>
    </source>
</evidence>
<comment type="caution">
    <text evidence="4">The sequence shown here is derived from an EMBL/GenBank/DDBJ whole genome shotgun (WGS) entry which is preliminary data.</text>
</comment>
<feature type="region of interest" description="Disordered" evidence="1">
    <location>
        <begin position="24"/>
        <end position="49"/>
    </location>
</feature>
<feature type="domain" description="Right handed beta helix" evidence="3">
    <location>
        <begin position="88"/>
        <end position="270"/>
    </location>
</feature>
<dbReference type="SMART" id="SM00710">
    <property type="entry name" value="PbH1"/>
    <property type="match status" value="3"/>
</dbReference>
<feature type="region of interest" description="Disordered" evidence="1">
    <location>
        <begin position="274"/>
        <end position="295"/>
    </location>
</feature>
<dbReference type="InterPro" id="IPR011050">
    <property type="entry name" value="Pectin_lyase_fold/virulence"/>
</dbReference>
<dbReference type="RefSeq" id="WP_345602662.1">
    <property type="nucleotide sequence ID" value="NZ_BAABJO010000001.1"/>
</dbReference>
<dbReference type="Gene3D" id="2.160.20.10">
    <property type="entry name" value="Single-stranded right-handed beta-helix, Pectin lyase-like"/>
    <property type="match status" value="1"/>
</dbReference>
<dbReference type="PROSITE" id="PS51257">
    <property type="entry name" value="PROKAR_LIPOPROTEIN"/>
    <property type="match status" value="1"/>
</dbReference>
<dbReference type="EMBL" id="BAABJO010000001">
    <property type="protein sequence ID" value="GAA5110777.1"/>
    <property type="molecule type" value="Genomic_DNA"/>
</dbReference>
<dbReference type="Proteomes" id="UP001500804">
    <property type="component" value="Unassembled WGS sequence"/>
</dbReference>
<evidence type="ECO:0000313" key="4">
    <source>
        <dbReference type="EMBL" id="GAA5110777.1"/>
    </source>
</evidence>
<sequence length="295" mass="30964">MVLRRLGILVAVLVFTGMAACSTSGTPRAALPSPPPPAPQRCLAPDETPAPGDAVCFSGQLDQELRITTSGTPDAPVYYRGNGTVVPGIRVNADNVVVEGFVSKGAESTGIVANGENVTVRDNEITQVDYAGDDVDAIRFFGDGAQILNNHVYDLEGNEVEDSHVDCIQTFAVNMPGSSDVVIQGNRCEGIRAQCLMAEGPNDEGGSGEGVSRNWLFDGNYCDAHADAQSVALEDVQDVTISNNDMVGEGNKAFALGRDSTGVVVRDNRIGPDYGREVGFDDPSAAQGYQGPPAE</sequence>
<evidence type="ECO:0000256" key="2">
    <source>
        <dbReference type="SAM" id="SignalP"/>
    </source>
</evidence>
<name>A0ABP9N904_9PSEU</name>
<gene>
    <name evidence="4" type="ORF">GCM10023320_02880</name>
</gene>
<feature type="signal peptide" evidence="2">
    <location>
        <begin position="1"/>
        <end position="19"/>
    </location>
</feature>
<dbReference type="Pfam" id="PF13229">
    <property type="entry name" value="Beta_helix"/>
    <property type="match status" value="1"/>
</dbReference>
<protein>
    <recommendedName>
        <fullName evidence="3">Right handed beta helix domain-containing protein</fullName>
    </recommendedName>
</protein>
<keyword evidence="5" id="KW-1185">Reference proteome</keyword>
<dbReference type="SUPFAM" id="SSF51126">
    <property type="entry name" value="Pectin lyase-like"/>
    <property type="match status" value="1"/>
</dbReference>
<dbReference type="InterPro" id="IPR012334">
    <property type="entry name" value="Pectin_lyas_fold"/>
</dbReference>
<organism evidence="4 5">
    <name type="scientific">Pseudonocardia adelaidensis</name>
    <dbReference type="NCBI Taxonomy" id="648754"/>
    <lineage>
        <taxon>Bacteria</taxon>
        <taxon>Bacillati</taxon>
        <taxon>Actinomycetota</taxon>
        <taxon>Actinomycetes</taxon>
        <taxon>Pseudonocardiales</taxon>
        <taxon>Pseudonocardiaceae</taxon>
        <taxon>Pseudonocardia</taxon>
    </lineage>
</organism>
<dbReference type="InterPro" id="IPR006626">
    <property type="entry name" value="PbH1"/>
</dbReference>
<keyword evidence="2" id="KW-0732">Signal</keyword>
<accession>A0ABP9N904</accession>
<proteinExistence type="predicted"/>
<evidence type="ECO:0000259" key="3">
    <source>
        <dbReference type="Pfam" id="PF13229"/>
    </source>
</evidence>
<dbReference type="InterPro" id="IPR039448">
    <property type="entry name" value="Beta_helix"/>
</dbReference>
<feature type="chain" id="PRO_5047085199" description="Right handed beta helix domain-containing protein" evidence="2">
    <location>
        <begin position="20"/>
        <end position="295"/>
    </location>
</feature>
<evidence type="ECO:0000313" key="5">
    <source>
        <dbReference type="Proteomes" id="UP001500804"/>
    </source>
</evidence>
<reference evidence="5" key="1">
    <citation type="journal article" date="2019" name="Int. J. Syst. Evol. Microbiol.">
        <title>The Global Catalogue of Microorganisms (GCM) 10K type strain sequencing project: providing services to taxonomists for standard genome sequencing and annotation.</title>
        <authorList>
            <consortium name="The Broad Institute Genomics Platform"/>
            <consortium name="The Broad Institute Genome Sequencing Center for Infectious Disease"/>
            <person name="Wu L."/>
            <person name="Ma J."/>
        </authorList>
    </citation>
    <scope>NUCLEOTIDE SEQUENCE [LARGE SCALE GENOMIC DNA]</scope>
    <source>
        <strain evidence="5">JCM 18302</strain>
    </source>
</reference>